<dbReference type="EMBL" id="VUJU01010196">
    <property type="protein sequence ID" value="KAF0715374.1"/>
    <property type="molecule type" value="Genomic_DNA"/>
</dbReference>
<keyword evidence="2" id="KW-1185">Reference proteome</keyword>
<name>A0A6G0VZD8_APHCR</name>
<dbReference type="OrthoDB" id="6596405at2759"/>
<gene>
    <name evidence="1" type="ORF">FWK35_00022077</name>
</gene>
<proteinExistence type="predicted"/>
<dbReference type="AlphaFoldDB" id="A0A6G0VZD8"/>
<protein>
    <submittedName>
        <fullName evidence="1">DDE Tnp4 domain-containing protein</fullName>
    </submittedName>
</protein>
<organism evidence="1 2">
    <name type="scientific">Aphis craccivora</name>
    <name type="common">Cowpea aphid</name>
    <dbReference type="NCBI Taxonomy" id="307492"/>
    <lineage>
        <taxon>Eukaryota</taxon>
        <taxon>Metazoa</taxon>
        <taxon>Ecdysozoa</taxon>
        <taxon>Arthropoda</taxon>
        <taxon>Hexapoda</taxon>
        <taxon>Insecta</taxon>
        <taxon>Pterygota</taxon>
        <taxon>Neoptera</taxon>
        <taxon>Paraneoptera</taxon>
        <taxon>Hemiptera</taxon>
        <taxon>Sternorrhyncha</taxon>
        <taxon>Aphidomorpha</taxon>
        <taxon>Aphidoidea</taxon>
        <taxon>Aphididae</taxon>
        <taxon>Aphidini</taxon>
        <taxon>Aphis</taxon>
        <taxon>Aphis</taxon>
    </lineage>
</organism>
<feature type="non-terminal residue" evidence="1">
    <location>
        <position position="105"/>
    </location>
</feature>
<evidence type="ECO:0000313" key="1">
    <source>
        <dbReference type="EMBL" id="KAF0715374.1"/>
    </source>
</evidence>
<comment type="caution">
    <text evidence="1">The sequence shown here is derived from an EMBL/GenBank/DDBJ whole genome shotgun (WGS) entry which is preliminary data.</text>
</comment>
<reference evidence="1 2" key="1">
    <citation type="submission" date="2019-08" db="EMBL/GenBank/DDBJ databases">
        <title>Whole genome of Aphis craccivora.</title>
        <authorList>
            <person name="Voronova N.V."/>
            <person name="Shulinski R.S."/>
            <person name="Bandarenka Y.V."/>
            <person name="Zhorov D.G."/>
            <person name="Warner D."/>
        </authorList>
    </citation>
    <scope>NUCLEOTIDE SEQUENCE [LARGE SCALE GENOMIC DNA]</scope>
    <source>
        <strain evidence="1">180601</strain>
        <tissue evidence="1">Whole Body</tissue>
    </source>
</reference>
<dbReference type="Proteomes" id="UP000478052">
    <property type="component" value="Unassembled WGS sequence"/>
</dbReference>
<sequence>MEVDDYDNNLLKVIAVAEAFGELDPPKPIVKYWVHPINHDREELNQFDTFYTNLRLYSDKFFEYYRMSKTSFDELLEKLRPYITKENTQFRNSISAEQQLTITLR</sequence>
<evidence type="ECO:0000313" key="2">
    <source>
        <dbReference type="Proteomes" id="UP000478052"/>
    </source>
</evidence>
<accession>A0A6G0VZD8</accession>